<comment type="subcellular location">
    <subcellularLocation>
        <location evidence="1">Secreted</location>
    </subcellularLocation>
</comment>
<dbReference type="KEGG" id="bbel:109479463"/>
<proteinExistence type="predicted"/>
<dbReference type="Pfam" id="PF00094">
    <property type="entry name" value="VWD"/>
    <property type="match status" value="1"/>
</dbReference>
<dbReference type="PROSITE" id="PS50923">
    <property type="entry name" value="SUSHI"/>
    <property type="match status" value="1"/>
</dbReference>
<evidence type="ECO:0000256" key="5">
    <source>
        <dbReference type="ARBA" id="ARBA00022837"/>
    </source>
</evidence>
<dbReference type="SMART" id="SM00209">
    <property type="entry name" value="TSP1"/>
    <property type="match status" value="9"/>
</dbReference>
<dbReference type="Pfam" id="PF01826">
    <property type="entry name" value="TIL"/>
    <property type="match status" value="1"/>
</dbReference>
<keyword evidence="4" id="KW-0677">Repeat</keyword>
<dbReference type="OrthoDB" id="446173at2759"/>
<evidence type="ECO:0000313" key="12">
    <source>
        <dbReference type="RefSeq" id="XP_019636987.1"/>
    </source>
</evidence>
<organism evidence="11 12">
    <name type="scientific">Branchiostoma belcheri</name>
    <name type="common">Amphioxus</name>
    <dbReference type="NCBI Taxonomy" id="7741"/>
    <lineage>
        <taxon>Eukaryota</taxon>
        <taxon>Metazoa</taxon>
        <taxon>Chordata</taxon>
        <taxon>Cephalochordata</taxon>
        <taxon>Leptocardii</taxon>
        <taxon>Amphioxiformes</taxon>
        <taxon>Branchiostomatidae</taxon>
        <taxon>Branchiostoma</taxon>
    </lineage>
</organism>
<feature type="signal peptide" evidence="8">
    <location>
        <begin position="1"/>
        <end position="19"/>
    </location>
</feature>
<dbReference type="Gene3D" id="2.20.100.10">
    <property type="entry name" value="Thrombospondin type-1 (TSP1) repeat"/>
    <property type="match status" value="9"/>
</dbReference>
<dbReference type="GeneID" id="109479463"/>
<accession>A0A6P5A192</accession>
<dbReference type="InterPro" id="IPR000436">
    <property type="entry name" value="Sushi_SCR_CCP_dom"/>
</dbReference>
<feature type="domain" description="Sushi" evidence="9">
    <location>
        <begin position="102"/>
        <end position="167"/>
    </location>
</feature>
<evidence type="ECO:0000259" key="9">
    <source>
        <dbReference type="PROSITE" id="PS50923"/>
    </source>
</evidence>
<evidence type="ECO:0000256" key="7">
    <source>
        <dbReference type="PROSITE-ProRule" id="PRU00302"/>
    </source>
</evidence>
<dbReference type="InterPro" id="IPR052065">
    <property type="entry name" value="Compl_asym_regulator"/>
</dbReference>
<dbReference type="Proteomes" id="UP000515135">
    <property type="component" value="Unplaced"/>
</dbReference>
<protein>
    <submittedName>
        <fullName evidence="12">SCO-spondin-like</fullName>
    </submittedName>
</protein>
<evidence type="ECO:0000256" key="4">
    <source>
        <dbReference type="ARBA" id="ARBA00022737"/>
    </source>
</evidence>
<dbReference type="InterPro" id="IPR014853">
    <property type="entry name" value="VWF/SSPO/ZAN-like_Cys-rich_dom"/>
</dbReference>
<dbReference type="Gene3D" id="2.10.25.10">
    <property type="entry name" value="Laminin"/>
    <property type="match status" value="1"/>
</dbReference>
<evidence type="ECO:0000313" key="11">
    <source>
        <dbReference type="Proteomes" id="UP000515135"/>
    </source>
</evidence>
<dbReference type="CDD" id="cd19941">
    <property type="entry name" value="TIL"/>
    <property type="match status" value="1"/>
</dbReference>
<dbReference type="FunFam" id="2.10.25.10:FF:000055">
    <property type="entry name" value="alpha-tectorin isoform X1"/>
    <property type="match status" value="1"/>
</dbReference>
<dbReference type="AlphaFoldDB" id="A0A6P5A192"/>
<dbReference type="SMART" id="SM00216">
    <property type="entry name" value="VWD"/>
    <property type="match status" value="1"/>
</dbReference>
<dbReference type="PANTHER" id="PTHR22906:SF43">
    <property type="entry name" value="PROPERDIN"/>
    <property type="match status" value="1"/>
</dbReference>
<sequence length="1107" mass="117906">MRICVFLLVALIIASPALCRKSKNKLKCDPLDLENVDCTECYDKNGDPVPVPTPPNGYKRKTTCHCKCYFGCVRDIGAPTRECRYRSGKPWKGGRGLTCNCRSCDPPTIPPTYVSSNCSELTEYPAGTICLYECPPGCPAPPDENRRQYCGNGRWRWNPRICPPCNGSWSDWVNGTCSVTCGVGAINQTRTCDNPAPSNGGADCTREDGTTGLEEQKTLTCILPPCPIDGSWSEWVEGECSVTCGVGEKTRTRNCNNPSPAHGGAQCTREDGTTGLEETKFIPCDEGPCPIDGGWSEWEDYGDCSVTCGDGEVTQVRHCNNPSPAHGGADCTLEDGTTGQIEHQTVSCNDGPCPIDGGWSEWEDYGSCSVTCGDGEVTQVRHCNNPSPAHGGADCTLEDGTTGQIEHQTVSCNDGPCPIDGGWSDWVDGTCSVSCGHGLMTQTRTCNNPEPAHGGDECTRADGNTGLTEEKIVYCNEGVCPIDGGWSDWVDGECSVTCDDGEMTQTRTCDDPEPANGGAECTLEDGITTGLTEDRAVSCNLGDCPMDGGWSVWVDGTCTVTCGHGLMTRTRNCDNPPPTNGGDKCMRGDGTSGLTEERTVTCDEGYCPIDGGWSAWVDGECSVTCGVGEKTQTRSCDDPDPAYGGTECTLEDGITTGLTESRTVSCDEGPCPIDGGWSDWVDGECSKSCGHGLMTQTRACNNPEPAHGGDECTLGDGTKGLSEQKTIYCNEGVCPMGCEDLDKGMCTGSGDPHFKTFDNKPHHFQGPCRYTLAKDCGNGDFTVESQHEPIAPNVAISVIREVYVTAFGMEIGIHQGKVVTVNGTAITLNHHGSNVEIDLIGTNVRVRLIDFCVDIFYDGVHSAKVEVPTSYMGNMCGLCGDFNGDPSDDLNVNGVPQSWTIFGNTHLTDVSTCPGGNTGPADNPVFTCAPELKTRVAAATQCGLIKDHYGPFGMTCNDVVDPQRFFDDCVFDMCAWNGADGLCQNLEAYAAACVAAGVSSGSLNWRTADRCPLPCPDNSVYSTCTSICPATCANPNPDCDPGCVEGCQCKTGFLLSGLECVPEAECGCTDENGFYHMLGDVWDHDGEECSCHAENTITCEEYSSYDQ</sequence>
<dbReference type="RefSeq" id="XP_019636987.1">
    <property type="nucleotide sequence ID" value="XM_019781428.1"/>
</dbReference>
<comment type="caution">
    <text evidence="7">Lacks conserved residue(s) required for the propagation of feature annotation.</text>
</comment>
<dbReference type="SUPFAM" id="SSF82895">
    <property type="entry name" value="TSP-1 type 1 repeat"/>
    <property type="match status" value="9"/>
</dbReference>
<dbReference type="InterPro" id="IPR036084">
    <property type="entry name" value="Ser_inhib-like_sf"/>
</dbReference>
<feature type="domain" description="VWFD" evidence="10">
    <location>
        <begin position="744"/>
        <end position="914"/>
    </location>
</feature>
<dbReference type="PANTHER" id="PTHR22906">
    <property type="entry name" value="PROPERDIN"/>
    <property type="match status" value="1"/>
</dbReference>
<evidence type="ECO:0000256" key="1">
    <source>
        <dbReference type="ARBA" id="ARBA00004613"/>
    </source>
</evidence>
<dbReference type="InterPro" id="IPR001846">
    <property type="entry name" value="VWF_type-D"/>
</dbReference>
<evidence type="ECO:0000256" key="3">
    <source>
        <dbReference type="ARBA" id="ARBA00022729"/>
    </source>
</evidence>
<evidence type="ECO:0000256" key="2">
    <source>
        <dbReference type="ARBA" id="ARBA00022525"/>
    </source>
</evidence>
<dbReference type="InterPro" id="IPR002919">
    <property type="entry name" value="TIL_dom"/>
</dbReference>
<dbReference type="PROSITE" id="PS51233">
    <property type="entry name" value="VWFD"/>
    <property type="match status" value="1"/>
</dbReference>
<dbReference type="InterPro" id="IPR000884">
    <property type="entry name" value="TSP1_rpt"/>
</dbReference>
<dbReference type="PROSITE" id="PS50092">
    <property type="entry name" value="TSP1"/>
    <property type="match status" value="8"/>
</dbReference>
<dbReference type="Pfam" id="PF08742">
    <property type="entry name" value="C8"/>
    <property type="match status" value="1"/>
</dbReference>
<keyword evidence="2" id="KW-0964">Secreted</keyword>
<dbReference type="Pfam" id="PF00090">
    <property type="entry name" value="TSP_1"/>
    <property type="match status" value="9"/>
</dbReference>
<keyword evidence="3 8" id="KW-0732">Signal</keyword>
<reference evidence="12" key="1">
    <citation type="submission" date="2025-08" db="UniProtKB">
        <authorList>
            <consortium name="RefSeq"/>
        </authorList>
    </citation>
    <scope>IDENTIFICATION</scope>
    <source>
        <tissue evidence="12">Gonad</tissue>
    </source>
</reference>
<name>A0A6P5A192_BRABE</name>
<evidence type="ECO:0000256" key="6">
    <source>
        <dbReference type="ARBA" id="ARBA00023157"/>
    </source>
</evidence>
<feature type="chain" id="PRO_5028125039" evidence="8">
    <location>
        <begin position="20"/>
        <end position="1107"/>
    </location>
</feature>
<evidence type="ECO:0000256" key="8">
    <source>
        <dbReference type="SAM" id="SignalP"/>
    </source>
</evidence>
<dbReference type="SMART" id="SM00832">
    <property type="entry name" value="C8"/>
    <property type="match status" value="1"/>
</dbReference>
<keyword evidence="7" id="KW-0768">Sushi</keyword>
<dbReference type="SUPFAM" id="SSF57567">
    <property type="entry name" value="Serine protease inhibitors"/>
    <property type="match status" value="1"/>
</dbReference>
<dbReference type="InterPro" id="IPR036383">
    <property type="entry name" value="TSP1_rpt_sf"/>
</dbReference>
<evidence type="ECO:0000259" key="10">
    <source>
        <dbReference type="PROSITE" id="PS51233"/>
    </source>
</evidence>
<keyword evidence="5" id="KW-0106">Calcium</keyword>
<keyword evidence="6" id="KW-1015">Disulfide bond</keyword>
<keyword evidence="11" id="KW-1185">Reference proteome</keyword>
<gene>
    <name evidence="12" type="primary">LOC109479463</name>
</gene>